<evidence type="ECO:0000313" key="2">
    <source>
        <dbReference type="RefSeq" id="XP_015933139.1"/>
    </source>
</evidence>
<dbReference type="InterPro" id="IPR021109">
    <property type="entry name" value="Peptidase_aspartic_dom_sf"/>
</dbReference>
<dbReference type="RefSeq" id="XP_015933139.1">
    <property type="nucleotide sequence ID" value="XM_016077653.1"/>
</dbReference>
<protein>
    <submittedName>
        <fullName evidence="2">Uncharacterized protein LOC107459421</fullName>
    </submittedName>
</protein>
<dbReference type="CDD" id="cd00303">
    <property type="entry name" value="retropepsin_like"/>
    <property type="match status" value="1"/>
</dbReference>
<evidence type="ECO:0000313" key="1">
    <source>
        <dbReference type="Proteomes" id="UP000515211"/>
    </source>
</evidence>
<dbReference type="Pfam" id="PF13650">
    <property type="entry name" value="Asp_protease_2"/>
    <property type="match status" value="1"/>
</dbReference>
<dbReference type="GeneID" id="107459421"/>
<sequence length="263" mass="29593">MAKISIDNSADGLIHMKKTTEEADELIETVANNQYLNLSSETSMKGKVKADILSNKRNWKEAETFVLTKECNAVIQRNLSEKLQNSGSSIIPCTIGNTCIKKALYDFGASINLMPLSLMRKLQFQEIKPTRICLQLANRLVKFPMGVVEYKLVKVGPFTFPVDFVILDIEEDKNTSIILGKPFLVTGRTITDVQKGEVTLRVNDEEVLLNVVEAMQHPDPPEECMRIDAIEPLVKEVFEAETPEEELDMILVNILPELDEPEL</sequence>
<proteinExistence type="predicted"/>
<organism evidence="1 2">
    <name type="scientific">Arachis duranensis</name>
    <name type="common">Wild peanut</name>
    <dbReference type="NCBI Taxonomy" id="130453"/>
    <lineage>
        <taxon>Eukaryota</taxon>
        <taxon>Viridiplantae</taxon>
        <taxon>Streptophyta</taxon>
        <taxon>Embryophyta</taxon>
        <taxon>Tracheophyta</taxon>
        <taxon>Spermatophyta</taxon>
        <taxon>Magnoliopsida</taxon>
        <taxon>eudicotyledons</taxon>
        <taxon>Gunneridae</taxon>
        <taxon>Pentapetalae</taxon>
        <taxon>rosids</taxon>
        <taxon>fabids</taxon>
        <taxon>Fabales</taxon>
        <taxon>Fabaceae</taxon>
        <taxon>Papilionoideae</taxon>
        <taxon>50 kb inversion clade</taxon>
        <taxon>dalbergioids sensu lato</taxon>
        <taxon>Dalbergieae</taxon>
        <taxon>Pterocarpus clade</taxon>
        <taxon>Arachis</taxon>
    </lineage>
</organism>
<name>A0A6P4BNP8_ARADU</name>
<reference evidence="2" key="2">
    <citation type="submission" date="2025-08" db="UniProtKB">
        <authorList>
            <consortium name="RefSeq"/>
        </authorList>
    </citation>
    <scope>IDENTIFICATION</scope>
    <source>
        <tissue evidence="2">Whole plant</tissue>
    </source>
</reference>
<reference evidence="1" key="1">
    <citation type="journal article" date="2016" name="Nat. Genet.">
        <title>The genome sequences of Arachis duranensis and Arachis ipaensis, the diploid ancestors of cultivated peanut.</title>
        <authorList>
            <person name="Bertioli D.J."/>
            <person name="Cannon S.B."/>
            <person name="Froenicke L."/>
            <person name="Huang G."/>
            <person name="Farmer A.D."/>
            <person name="Cannon E.K."/>
            <person name="Liu X."/>
            <person name="Gao D."/>
            <person name="Clevenger J."/>
            <person name="Dash S."/>
            <person name="Ren L."/>
            <person name="Moretzsohn M.C."/>
            <person name="Shirasawa K."/>
            <person name="Huang W."/>
            <person name="Vidigal B."/>
            <person name="Abernathy B."/>
            <person name="Chu Y."/>
            <person name="Niederhuth C.E."/>
            <person name="Umale P."/>
            <person name="Araujo A.C."/>
            <person name="Kozik A."/>
            <person name="Kim K.D."/>
            <person name="Burow M.D."/>
            <person name="Varshney R.K."/>
            <person name="Wang X."/>
            <person name="Zhang X."/>
            <person name="Barkley N."/>
            <person name="Guimaraes P.M."/>
            <person name="Isobe S."/>
            <person name="Guo B."/>
            <person name="Liao B."/>
            <person name="Stalker H.T."/>
            <person name="Schmitz R.J."/>
            <person name="Scheffler B.E."/>
            <person name="Leal-Bertioli S.C."/>
            <person name="Xun X."/>
            <person name="Jackson S.A."/>
            <person name="Michelmore R."/>
            <person name="Ozias-Akins P."/>
        </authorList>
    </citation>
    <scope>NUCLEOTIDE SEQUENCE [LARGE SCALE GENOMIC DNA]</scope>
    <source>
        <strain evidence="1">cv. V14167</strain>
    </source>
</reference>
<keyword evidence="1" id="KW-1185">Reference proteome</keyword>
<dbReference type="PANTHER" id="PTHR33067:SF9">
    <property type="entry name" value="RNA-DIRECTED DNA POLYMERASE"/>
    <property type="match status" value="1"/>
</dbReference>
<dbReference type="Proteomes" id="UP000515211">
    <property type="component" value="Chromosome 7"/>
</dbReference>
<dbReference type="OrthoDB" id="1934381at2759"/>
<dbReference type="KEGG" id="adu:107459421"/>
<gene>
    <name evidence="2" type="primary">LOC107459421</name>
</gene>
<accession>A0A6P4BNP8</accession>
<dbReference type="PANTHER" id="PTHR33067">
    <property type="entry name" value="RNA-DIRECTED DNA POLYMERASE-RELATED"/>
    <property type="match status" value="1"/>
</dbReference>
<dbReference type="Gene3D" id="2.40.70.10">
    <property type="entry name" value="Acid Proteases"/>
    <property type="match status" value="1"/>
</dbReference>
<dbReference type="AlphaFoldDB" id="A0A6P4BNP8"/>